<dbReference type="InterPro" id="IPR021137">
    <property type="entry name" value="Ribosomal_bL35-like"/>
</dbReference>
<dbReference type="InParanoid" id="D8S6N0"/>
<sequence length="159" mass="17213">MAASSFVCSPSSVFARPPPTTASAGGLCSAFRGLSLARHHSFTPIKQQQSISRVATTVSKLKTHKASAKRFKVTGGGILMRRRAGKQHLLVKKNSKRRKRLSKLVPVKRSDYTGIVRACPYMKVKRRNLLRSARRALTPAVAAPSPPPPPSSDQDTPSA</sequence>
<dbReference type="SUPFAM" id="SSF143034">
    <property type="entry name" value="L35p-like"/>
    <property type="match status" value="1"/>
</dbReference>
<dbReference type="HOGENOM" id="CLU_1663718_0_0_1"/>
<dbReference type="OrthoDB" id="162638at2759"/>
<dbReference type="FunFam" id="4.10.410.60:FF:000001">
    <property type="entry name" value="50S ribosomal protein L35"/>
    <property type="match status" value="1"/>
</dbReference>
<reference evidence="6 7" key="1">
    <citation type="journal article" date="2011" name="Science">
        <title>The Selaginella genome identifies genetic changes associated with the evolution of vascular plants.</title>
        <authorList>
            <person name="Banks J.A."/>
            <person name="Nishiyama T."/>
            <person name="Hasebe M."/>
            <person name="Bowman J.L."/>
            <person name="Gribskov M."/>
            <person name="dePamphilis C."/>
            <person name="Albert V.A."/>
            <person name="Aono N."/>
            <person name="Aoyama T."/>
            <person name="Ambrose B.A."/>
            <person name="Ashton N.W."/>
            <person name="Axtell M.J."/>
            <person name="Barker E."/>
            <person name="Barker M.S."/>
            <person name="Bennetzen J.L."/>
            <person name="Bonawitz N.D."/>
            <person name="Chapple C."/>
            <person name="Cheng C."/>
            <person name="Correa L.G."/>
            <person name="Dacre M."/>
            <person name="DeBarry J."/>
            <person name="Dreyer I."/>
            <person name="Elias M."/>
            <person name="Engstrom E.M."/>
            <person name="Estelle M."/>
            <person name="Feng L."/>
            <person name="Finet C."/>
            <person name="Floyd S.K."/>
            <person name="Frommer W.B."/>
            <person name="Fujita T."/>
            <person name="Gramzow L."/>
            <person name="Gutensohn M."/>
            <person name="Harholt J."/>
            <person name="Hattori M."/>
            <person name="Heyl A."/>
            <person name="Hirai T."/>
            <person name="Hiwatashi Y."/>
            <person name="Ishikawa M."/>
            <person name="Iwata M."/>
            <person name="Karol K.G."/>
            <person name="Koehler B."/>
            <person name="Kolukisaoglu U."/>
            <person name="Kubo M."/>
            <person name="Kurata T."/>
            <person name="Lalonde S."/>
            <person name="Li K."/>
            <person name="Li Y."/>
            <person name="Litt A."/>
            <person name="Lyons E."/>
            <person name="Manning G."/>
            <person name="Maruyama T."/>
            <person name="Michael T.P."/>
            <person name="Mikami K."/>
            <person name="Miyazaki S."/>
            <person name="Morinaga S."/>
            <person name="Murata T."/>
            <person name="Mueller-Roeber B."/>
            <person name="Nelson D.R."/>
            <person name="Obara M."/>
            <person name="Oguri Y."/>
            <person name="Olmstead R.G."/>
            <person name="Onodera N."/>
            <person name="Petersen B.L."/>
            <person name="Pils B."/>
            <person name="Prigge M."/>
            <person name="Rensing S.A."/>
            <person name="Riano-Pachon D.M."/>
            <person name="Roberts A.W."/>
            <person name="Sato Y."/>
            <person name="Scheller H.V."/>
            <person name="Schulz B."/>
            <person name="Schulz C."/>
            <person name="Shakirov E.V."/>
            <person name="Shibagaki N."/>
            <person name="Shinohara N."/>
            <person name="Shippen D.E."/>
            <person name="Soerensen I."/>
            <person name="Sotooka R."/>
            <person name="Sugimoto N."/>
            <person name="Sugita M."/>
            <person name="Sumikawa N."/>
            <person name="Tanurdzic M."/>
            <person name="Theissen G."/>
            <person name="Ulvskov P."/>
            <person name="Wakazuki S."/>
            <person name="Weng J.K."/>
            <person name="Willats W.W."/>
            <person name="Wipf D."/>
            <person name="Wolf P.G."/>
            <person name="Yang L."/>
            <person name="Zimmer A.D."/>
            <person name="Zhu Q."/>
            <person name="Mitros T."/>
            <person name="Hellsten U."/>
            <person name="Loque D."/>
            <person name="Otillar R."/>
            <person name="Salamov A."/>
            <person name="Schmutz J."/>
            <person name="Shapiro H."/>
            <person name="Lindquist E."/>
            <person name="Lucas S."/>
            <person name="Rokhsar D."/>
            <person name="Grigoriev I.V."/>
        </authorList>
    </citation>
    <scope>NUCLEOTIDE SEQUENCE [LARGE SCALE GENOMIC DNA]</scope>
</reference>
<evidence type="ECO:0000256" key="1">
    <source>
        <dbReference type="ARBA" id="ARBA00006598"/>
    </source>
</evidence>
<proteinExistence type="inferred from homology"/>
<dbReference type="PRINTS" id="PR00064">
    <property type="entry name" value="RIBOSOMALL35"/>
</dbReference>
<dbReference type="GO" id="GO:0006412">
    <property type="term" value="P:translation"/>
    <property type="evidence" value="ECO:0007669"/>
    <property type="project" value="InterPro"/>
</dbReference>
<dbReference type="InterPro" id="IPR001706">
    <property type="entry name" value="Ribosomal_bL35"/>
</dbReference>
<evidence type="ECO:0000256" key="2">
    <source>
        <dbReference type="ARBA" id="ARBA00022980"/>
    </source>
</evidence>
<dbReference type="eggNOG" id="ENOG502S11I">
    <property type="taxonomic scope" value="Eukaryota"/>
</dbReference>
<evidence type="ECO:0000256" key="5">
    <source>
        <dbReference type="SAM" id="MobiDB-lite"/>
    </source>
</evidence>
<dbReference type="GO" id="GO:0003735">
    <property type="term" value="F:structural constituent of ribosome"/>
    <property type="evidence" value="ECO:0000318"/>
    <property type="project" value="GO_Central"/>
</dbReference>
<dbReference type="NCBIfam" id="TIGR00001">
    <property type="entry name" value="rpmI_bact"/>
    <property type="match status" value="1"/>
</dbReference>
<dbReference type="AlphaFoldDB" id="D8S6N0"/>
<dbReference type="Gene3D" id="4.10.410.60">
    <property type="match status" value="1"/>
</dbReference>
<keyword evidence="2 4" id="KW-0689">Ribosomal protein</keyword>
<dbReference type="KEGG" id="smo:SELMODRAFT_444022"/>
<evidence type="ECO:0000256" key="4">
    <source>
        <dbReference type="RuleBase" id="RU000568"/>
    </source>
</evidence>
<dbReference type="EMBL" id="GL377604">
    <property type="protein sequence ID" value="EFJ19832.1"/>
    <property type="molecule type" value="Genomic_DNA"/>
</dbReference>
<protein>
    <recommendedName>
        <fullName evidence="4">50S ribosomal protein L35</fullName>
    </recommendedName>
</protein>
<dbReference type="Gramene" id="EFJ19832">
    <property type="protein sequence ID" value="EFJ19832"/>
    <property type="gene ID" value="SELMODRAFT_444022"/>
</dbReference>
<dbReference type="Proteomes" id="UP000001514">
    <property type="component" value="Unassembled WGS sequence"/>
</dbReference>
<gene>
    <name evidence="6" type="ORF">SELMODRAFT_444022</name>
</gene>
<dbReference type="GO" id="GO:0015934">
    <property type="term" value="C:large ribosomal subunit"/>
    <property type="evidence" value="ECO:0000318"/>
    <property type="project" value="GO_Central"/>
</dbReference>
<evidence type="ECO:0000313" key="6">
    <source>
        <dbReference type="EMBL" id="EFJ19832.1"/>
    </source>
</evidence>
<keyword evidence="3 4" id="KW-0687">Ribonucleoprotein</keyword>
<dbReference type="PROSITE" id="PS00936">
    <property type="entry name" value="RIBOSOMAL_L35"/>
    <property type="match status" value="1"/>
</dbReference>
<dbReference type="STRING" id="88036.D8S6N0"/>
<dbReference type="PANTHER" id="PTHR33343:SF1">
    <property type="entry name" value="LARGE RIBOSOMAL SUBUNIT PROTEIN BL35M"/>
    <property type="match status" value="1"/>
</dbReference>
<dbReference type="InterPro" id="IPR018265">
    <property type="entry name" value="Ribosomal_bL35_CS"/>
</dbReference>
<dbReference type="InterPro" id="IPR037229">
    <property type="entry name" value="Ribosomal_bL35_sf"/>
</dbReference>
<name>D8S6N0_SELML</name>
<dbReference type="HAMAP" id="MF_00514">
    <property type="entry name" value="Ribosomal_bL35"/>
    <property type="match status" value="1"/>
</dbReference>
<organism evidence="7">
    <name type="scientific">Selaginella moellendorffii</name>
    <name type="common">Spikemoss</name>
    <dbReference type="NCBI Taxonomy" id="88036"/>
    <lineage>
        <taxon>Eukaryota</taxon>
        <taxon>Viridiplantae</taxon>
        <taxon>Streptophyta</taxon>
        <taxon>Embryophyta</taxon>
        <taxon>Tracheophyta</taxon>
        <taxon>Lycopodiopsida</taxon>
        <taxon>Selaginellales</taxon>
        <taxon>Selaginellaceae</taxon>
        <taxon>Selaginella</taxon>
    </lineage>
</organism>
<accession>D8S6N0</accession>
<evidence type="ECO:0000256" key="3">
    <source>
        <dbReference type="ARBA" id="ARBA00023274"/>
    </source>
</evidence>
<dbReference type="Pfam" id="PF01632">
    <property type="entry name" value="Ribosomal_L35p"/>
    <property type="match status" value="1"/>
</dbReference>
<evidence type="ECO:0000313" key="7">
    <source>
        <dbReference type="Proteomes" id="UP000001514"/>
    </source>
</evidence>
<comment type="similarity">
    <text evidence="1 4">Belongs to the bacterial ribosomal protein bL35 family.</text>
</comment>
<feature type="region of interest" description="Disordered" evidence="5">
    <location>
        <begin position="135"/>
        <end position="159"/>
    </location>
</feature>
<keyword evidence="7" id="KW-1185">Reference proteome</keyword>
<dbReference type="PANTHER" id="PTHR33343">
    <property type="entry name" value="54S RIBOSOMAL PROTEIN BL35M"/>
    <property type="match status" value="1"/>
</dbReference>